<dbReference type="PANTHER" id="PTHR30386">
    <property type="entry name" value="MEMBRANE FUSION SUBUNIT OF EMRAB-TOLC MULTIDRUG EFFLUX PUMP"/>
    <property type="match status" value="1"/>
</dbReference>
<accession>A0A844B438</accession>
<evidence type="ECO:0000256" key="1">
    <source>
        <dbReference type="SAM" id="Phobius"/>
    </source>
</evidence>
<dbReference type="AlphaFoldDB" id="A0A844B438"/>
<dbReference type="Gene3D" id="2.40.50.100">
    <property type="match status" value="1"/>
</dbReference>
<feature type="domain" description="AprE-like beta-barrel" evidence="2">
    <location>
        <begin position="316"/>
        <end position="409"/>
    </location>
</feature>
<dbReference type="Proteomes" id="UP000487350">
    <property type="component" value="Unassembled WGS sequence"/>
</dbReference>
<organism evidence="3 4">
    <name type="scientific">Caenimonas koreensis DSM 17982</name>
    <dbReference type="NCBI Taxonomy" id="1121255"/>
    <lineage>
        <taxon>Bacteria</taxon>
        <taxon>Pseudomonadati</taxon>
        <taxon>Pseudomonadota</taxon>
        <taxon>Betaproteobacteria</taxon>
        <taxon>Burkholderiales</taxon>
        <taxon>Comamonadaceae</taxon>
        <taxon>Caenimonas</taxon>
    </lineage>
</organism>
<keyword evidence="4" id="KW-1185">Reference proteome</keyword>
<evidence type="ECO:0000313" key="4">
    <source>
        <dbReference type="Proteomes" id="UP000487350"/>
    </source>
</evidence>
<dbReference type="PANTHER" id="PTHR30386:SF28">
    <property type="entry name" value="EXPORTED PROTEIN"/>
    <property type="match status" value="1"/>
</dbReference>
<dbReference type="Pfam" id="PF26002">
    <property type="entry name" value="Beta-barrel_AprE"/>
    <property type="match status" value="1"/>
</dbReference>
<reference evidence="3 4" key="1">
    <citation type="submission" date="2019-11" db="EMBL/GenBank/DDBJ databases">
        <title>Caenimonas koreensis gen. nov., sp. nov., isolated from activated sludge.</title>
        <authorList>
            <person name="Seung H.R."/>
        </authorList>
    </citation>
    <scope>NUCLEOTIDE SEQUENCE [LARGE SCALE GENOMIC DNA]</scope>
    <source>
        <strain evidence="3 4">EMB320</strain>
    </source>
</reference>
<keyword evidence="1" id="KW-1133">Transmembrane helix</keyword>
<keyword evidence="1" id="KW-0812">Transmembrane</keyword>
<protein>
    <submittedName>
        <fullName evidence="3">HlyD family efflux transporter periplasmic adaptor subunit</fullName>
    </submittedName>
</protein>
<comment type="caution">
    <text evidence="3">The sequence shown here is derived from an EMBL/GenBank/DDBJ whole genome shotgun (WGS) entry which is preliminary data.</text>
</comment>
<evidence type="ECO:0000259" key="2">
    <source>
        <dbReference type="Pfam" id="PF26002"/>
    </source>
</evidence>
<feature type="transmembrane region" description="Helical" evidence="1">
    <location>
        <begin position="44"/>
        <end position="67"/>
    </location>
</feature>
<name>A0A844B438_9BURK</name>
<evidence type="ECO:0000313" key="3">
    <source>
        <dbReference type="EMBL" id="MRD47992.1"/>
    </source>
</evidence>
<sequence length="430" mass="47673">MGNQRFEVCLQSRPSGQPPFRIEAVGSSTDTFFGEVQIRLEKHYFIFGLVVALIAVLLVVFAATFQYEQHTVAIGRLRPILGSSRIVAPTAAVIALSHVSEGQSVKQGDVLFTLRVAAQASQGSYGGADSPELFRSIRKSMVEELPQIQNETAHRLKSLDARQTILNAELGHLHEQLKLQGARVALAERALARARGLVKEGFYSEARVEEKEADRVEQLQKLSTLDRAILQQTRDLEALHAERLTLVSDERRQRSNTDRSIAQLDHERRDAAMKTEYVLVAPMDGIATGLAYRAGQSVAANDQVAQIIPANGEFEAEVLVPPEAVGFVKSGDEVMIRFAAYPYRKFGQQPAIIKDVSLASFDAKAPADARPLPAQVRFLATARLKNQFVEFNGGKLPLRSDMPIDVVVPLEKRRIIFTLIDPVRRWFPNS</sequence>
<proteinExistence type="predicted"/>
<gene>
    <name evidence="3" type="ORF">GHT07_11930</name>
</gene>
<dbReference type="InterPro" id="IPR050739">
    <property type="entry name" value="MFP"/>
</dbReference>
<keyword evidence="1" id="KW-0472">Membrane</keyword>
<dbReference type="InterPro" id="IPR058982">
    <property type="entry name" value="Beta-barrel_AprE"/>
</dbReference>
<dbReference type="PRINTS" id="PR01490">
    <property type="entry name" value="RTXTOXIND"/>
</dbReference>
<dbReference type="EMBL" id="WJBU01000010">
    <property type="protein sequence ID" value="MRD47992.1"/>
    <property type="molecule type" value="Genomic_DNA"/>
</dbReference>